<dbReference type="Proteomes" id="UP000326582">
    <property type="component" value="Chromosome 3"/>
</dbReference>
<sequence length="287" mass="32973">MFYWRHIFLFVLFVNVSLAKVCSSEGIVPFTGFKFTRTYRVSVYPLTSQRALLITQCKKGKAISSRTVEIQSDRDIDFDTVFGFKFDNPRLLNYSGTTVQSQVSQKYKIARRRLYAKSNLVYFLPYTFVGGLFRCEDSSSSKHRESCDPEHATPVSPLVADDSSKHWMSLSMRPVGVVHNVPYLRTASRWDPRFPKSIAWESAVNVNEKYNYDKSELRSVSMAIANTANYVHKLTRLPAFPRGLFTRSNDSSSLSSHLSFFLSTLDSKARYFHIGNLQNIWDSVFQQ</sequence>
<name>A0ACD0WJL7_CLALS</name>
<dbReference type="EMBL" id="CP038486">
    <property type="protein sequence ID" value="QFZ27645.1"/>
    <property type="molecule type" value="Genomic_DNA"/>
</dbReference>
<reference evidence="2" key="1">
    <citation type="journal article" date="2019" name="MBio">
        <title>Comparative genomics for the elucidation of multidrug resistance (MDR) in Candida lusitaniae.</title>
        <authorList>
            <person name="Kannan A."/>
            <person name="Asner S.A."/>
            <person name="Trachsel E."/>
            <person name="Kelly S."/>
            <person name="Parker J."/>
            <person name="Sanglard D."/>
        </authorList>
    </citation>
    <scope>NUCLEOTIDE SEQUENCE [LARGE SCALE GENOMIC DNA]</scope>
    <source>
        <strain evidence="2">P1</strain>
    </source>
</reference>
<proteinExistence type="predicted"/>
<keyword evidence="2" id="KW-1185">Reference proteome</keyword>
<evidence type="ECO:0000313" key="1">
    <source>
        <dbReference type="EMBL" id="QFZ27645.1"/>
    </source>
</evidence>
<accession>A0ACD0WJL7</accession>
<organism evidence="1 2">
    <name type="scientific">Clavispora lusitaniae</name>
    <name type="common">Candida lusitaniae</name>
    <dbReference type="NCBI Taxonomy" id="36911"/>
    <lineage>
        <taxon>Eukaryota</taxon>
        <taxon>Fungi</taxon>
        <taxon>Dikarya</taxon>
        <taxon>Ascomycota</taxon>
        <taxon>Saccharomycotina</taxon>
        <taxon>Pichiomycetes</taxon>
        <taxon>Metschnikowiaceae</taxon>
        <taxon>Clavispora</taxon>
    </lineage>
</organism>
<evidence type="ECO:0000313" key="2">
    <source>
        <dbReference type="Proteomes" id="UP000326582"/>
    </source>
</evidence>
<protein>
    <submittedName>
        <fullName evidence="1">Uncharacterized protein</fullName>
    </submittedName>
</protein>
<gene>
    <name evidence="1" type="ORF">EJF14_30626</name>
</gene>